<reference evidence="1 2" key="1">
    <citation type="submission" date="2018-11" db="EMBL/GenBank/DDBJ databases">
        <title>Tabrizicola sp. isolated from sediment of alpine lake.</title>
        <authorList>
            <person name="Liu Z."/>
        </authorList>
    </citation>
    <scope>NUCLEOTIDE SEQUENCE [LARGE SCALE GENOMIC DNA]</scope>
    <source>
        <strain evidence="1 2">DRYC-M-16</strain>
    </source>
</reference>
<accession>A0ABY2KI42</accession>
<evidence type="ECO:0000313" key="1">
    <source>
        <dbReference type="EMBL" id="TGD42010.1"/>
    </source>
</evidence>
<organism evidence="1 2">
    <name type="scientific">Pseudotabrizicola sediminis</name>
    <dbReference type="NCBI Taxonomy" id="2486418"/>
    <lineage>
        <taxon>Bacteria</taxon>
        <taxon>Pseudomonadati</taxon>
        <taxon>Pseudomonadota</taxon>
        <taxon>Alphaproteobacteria</taxon>
        <taxon>Rhodobacterales</taxon>
        <taxon>Paracoccaceae</taxon>
        <taxon>Pseudotabrizicola</taxon>
    </lineage>
</organism>
<proteinExistence type="predicted"/>
<dbReference type="Proteomes" id="UP000297741">
    <property type="component" value="Unassembled WGS sequence"/>
</dbReference>
<evidence type="ECO:0008006" key="3">
    <source>
        <dbReference type="Google" id="ProtNLM"/>
    </source>
</evidence>
<gene>
    <name evidence="1" type="ORF">EEB11_15710</name>
</gene>
<sequence>MWASLAHRIREVGEPSQGCAAILFHAAVQLHGFIDTMAGYDWFARHPSPFPARALRWAQKNEE</sequence>
<protein>
    <recommendedName>
        <fullName evidence="3">Transposase IS66 family protein</fullName>
    </recommendedName>
</protein>
<name>A0ABY2KI42_9RHOB</name>
<keyword evidence="2" id="KW-1185">Reference proteome</keyword>
<evidence type="ECO:0000313" key="2">
    <source>
        <dbReference type="Proteomes" id="UP000297741"/>
    </source>
</evidence>
<dbReference type="EMBL" id="RPEM01000012">
    <property type="protein sequence ID" value="TGD42010.1"/>
    <property type="molecule type" value="Genomic_DNA"/>
</dbReference>
<comment type="caution">
    <text evidence="1">The sequence shown here is derived from an EMBL/GenBank/DDBJ whole genome shotgun (WGS) entry which is preliminary data.</text>
</comment>